<name>A0A8S0SA08_OLEEU</name>
<dbReference type="GO" id="GO:0070628">
    <property type="term" value="F:proteasome binding"/>
    <property type="evidence" value="ECO:0007669"/>
    <property type="project" value="TreeGrafter"/>
</dbReference>
<dbReference type="Proteomes" id="UP000594638">
    <property type="component" value="Unassembled WGS sequence"/>
</dbReference>
<dbReference type="SUPFAM" id="SSF54236">
    <property type="entry name" value="Ubiquitin-like"/>
    <property type="match status" value="3"/>
</dbReference>
<organism evidence="2 3">
    <name type="scientific">Olea europaea subsp. europaea</name>
    <dbReference type="NCBI Taxonomy" id="158383"/>
    <lineage>
        <taxon>Eukaryota</taxon>
        <taxon>Viridiplantae</taxon>
        <taxon>Streptophyta</taxon>
        <taxon>Embryophyta</taxon>
        <taxon>Tracheophyta</taxon>
        <taxon>Spermatophyta</taxon>
        <taxon>Magnoliopsida</taxon>
        <taxon>eudicotyledons</taxon>
        <taxon>Gunneridae</taxon>
        <taxon>Pentapetalae</taxon>
        <taxon>asterids</taxon>
        <taxon>lamiids</taxon>
        <taxon>Lamiales</taxon>
        <taxon>Oleaceae</taxon>
        <taxon>Oleeae</taxon>
        <taxon>Olea</taxon>
    </lineage>
</organism>
<dbReference type="EMBL" id="CACTIH010003962">
    <property type="protein sequence ID" value="CAA2988012.1"/>
    <property type="molecule type" value="Genomic_DNA"/>
</dbReference>
<dbReference type="GO" id="GO:0031593">
    <property type="term" value="F:polyubiquitin modification-dependent protein binding"/>
    <property type="evidence" value="ECO:0007669"/>
    <property type="project" value="TreeGrafter"/>
</dbReference>
<feature type="domain" description="Ubiquitin-like" evidence="1">
    <location>
        <begin position="170"/>
        <end position="242"/>
    </location>
</feature>
<gene>
    <name evidence="2" type="ORF">OLEA9_A119072</name>
</gene>
<dbReference type="AlphaFoldDB" id="A0A8S0SA08"/>
<dbReference type="InterPro" id="IPR000626">
    <property type="entry name" value="Ubiquitin-like_dom"/>
</dbReference>
<protein>
    <submittedName>
        <fullName evidence="2">Polyubiquitin 8</fullName>
    </submittedName>
</protein>
<dbReference type="Gene3D" id="3.10.20.90">
    <property type="entry name" value="Phosphatidylinositol 3-kinase Catalytic Subunit, Chain A, domain 1"/>
    <property type="match status" value="3"/>
</dbReference>
<dbReference type="InterPro" id="IPR019956">
    <property type="entry name" value="Ubiquitin_dom"/>
</dbReference>
<evidence type="ECO:0000259" key="1">
    <source>
        <dbReference type="PROSITE" id="PS50053"/>
    </source>
</evidence>
<dbReference type="CDD" id="cd17039">
    <property type="entry name" value="Ubl_ubiquitin_like"/>
    <property type="match status" value="2"/>
</dbReference>
<evidence type="ECO:0000313" key="3">
    <source>
        <dbReference type="Proteomes" id="UP000594638"/>
    </source>
</evidence>
<dbReference type="Gramene" id="OE9A119072T1">
    <property type="protein sequence ID" value="OE9A119072C1"/>
    <property type="gene ID" value="OE9A119072"/>
</dbReference>
<proteinExistence type="predicted"/>
<dbReference type="Pfam" id="PF00240">
    <property type="entry name" value="ubiquitin"/>
    <property type="match status" value="3"/>
</dbReference>
<dbReference type="GO" id="GO:0005829">
    <property type="term" value="C:cytosol"/>
    <property type="evidence" value="ECO:0007669"/>
    <property type="project" value="TreeGrafter"/>
</dbReference>
<dbReference type="GO" id="GO:0005654">
    <property type="term" value="C:nucleoplasm"/>
    <property type="evidence" value="ECO:0007669"/>
    <property type="project" value="TreeGrafter"/>
</dbReference>
<dbReference type="SMART" id="SM00213">
    <property type="entry name" value="UBQ"/>
    <property type="match status" value="2"/>
</dbReference>
<comment type="caution">
    <text evidence="2">The sequence shown here is derived from an EMBL/GenBank/DDBJ whole genome shotgun (WGS) entry which is preliminary data.</text>
</comment>
<feature type="domain" description="Ubiquitin-like" evidence="1">
    <location>
        <begin position="85"/>
        <end position="160"/>
    </location>
</feature>
<dbReference type="PANTHER" id="PTHR10621:SF0">
    <property type="entry name" value="UV EXCISION REPAIR PROTEIN RAD23"/>
    <property type="match status" value="1"/>
</dbReference>
<dbReference type="GO" id="GO:0043161">
    <property type="term" value="P:proteasome-mediated ubiquitin-dependent protein catabolic process"/>
    <property type="evidence" value="ECO:0007669"/>
    <property type="project" value="TreeGrafter"/>
</dbReference>
<dbReference type="PRINTS" id="PR00348">
    <property type="entry name" value="UBIQUITIN"/>
</dbReference>
<dbReference type="PROSITE" id="PS50053">
    <property type="entry name" value="UBIQUITIN_2"/>
    <property type="match status" value="3"/>
</dbReference>
<dbReference type="OrthoDB" id="428577at2759"/>
<accession>A0A8S0SA08</accession>
<reference evidence="2 3" key="1">
    <citation type="submission" date="2019-12" db="EMBL/GenBank/DDBJ databases">
        <authorList>
            <person name="Alioto T."/>
            <person name="Alioto T."/>
            <person name="Gomez Garrido J."/>
        </authorList>
    </citation>
    <scope>NUCLEOTIDE SEQUENCE [LARGE SCALE GENOMIC DNA]</scope>
</reference>
<dbReference type="GO" id="GO:0043130">
    <property type="term" value="F:ubiquitin binding"/>
    <property type="evidence" value="ECO:0007669"/>
    <property type="project" value="TreeGrafter"/>
</dbReference>
<dbReference type="InterPro" id="IPR029071">
    <property type="entry name" value="Ubiquitin-like_domsf"/>
</dbReference>
<dbReference type="PANTHER" id="PTHR10621">
    <property type="entry name" value="UV EXCISION REPAIR PROTEIN RAD23"/>
    <property type="match status" value="1"/>
</dbReference>
<evidence type="ECO:0000313" key="2">
    <source>
        <dbReference type="EMBL" id="CAA2988012.1"/>
    </source>
</evidence>
<feature type="domain" description="Ubiquitin-like" evidence="1">
    <location>
        <begin position="1"/>
        <end position="60"/>
    </location>
</feature>
<keyword evidence="3" id="KW-1185">Reference proteome</keyword>
<sequence>MKVIIAMKDSEFSIDVGPQEPILEIKNRIQRSHGFPVSSQTLTVCDWELIDGLDLDDYPLISEGTKIYLSTKHAPLSLQQHHCKIKITVKFTARKVDIEVDKTDTVRSLKEKIHIVEGTPIKRMTLFFSGSEMEDEYRSLTEYGIGEFSEIIVFLKNMSRVVAEPPGRRLNLVVQTSSSLLNAAKIPVEMNDTNTVNEVGKLLQERNILPYDDYIFIHKQRLMRDNCSLRWHGVQNGDYLYIFKGTVTRCG</sequence>